<dbReference type="InterPro" id="IPR015797">
    <property type="entry name" value="NUDIX_hydrolase-like_dom_sf"/>
</dbReference>
<accession>A0A098M8K9</accession>
<dbReference type="EMBL" id="JQCR01000003">
    <property type="protein sequence ID" value="KGE18401.1"/>
    <property type="molecule type" value="Genomic_DNA"/>
</dbReference>
<dbReference type="PRINTS" id="PR00502">
    <property type="entry name" value="NUDIXFAMILY"/>
</dbReference>
<evidence type="ECO:0000256" key="3">
    <source>
        <dbReference type="RuleBase" id="RU003476"/>
    </source>
</evidence>
<dbReference type="Gene3D" id="3.90.79.10">
    <property type="entry name" value="Nucleoside Triphosphate Pyrophosphohydrolase"/>
    <property type="match status" value="1"/>
</dbReference>
<name>A0A098M8K9_9BACL</name>
<comment type="similarity">
    <text evidence="3">Belongs to the Nudix hydrolase family.</text>
</comment>
<protein>
    <recommendedName>
        <fullName evidence="4">Nudix hydrolase domain-containing protein</fullName>
    </recommendedName>
</protein>
<organism evidence="5 6">
    <name type="scientific">Paenibacillus wynnii</name>
    <dbReference type="NCBI Taxonomy" id="268407"/>
    <lineage>
        <taxon>Bacteria</taxon>
        <taxon>Bacillati</taxon>
        <taxon>Bacillota</taxon>
        <taxon>Bacilli</taxon>
        <taxon>Bacillales</taxon>
        <taxon>Paenibacillaceae</taxon>
        <taxon>Paenibacillus</taxon>
    </lineage>
</organism>
<dbReference type="PROSITE" id="PS51462">
    <property type="entry name" value="NUDIX"/>
    <property type="match status" value="1"/>
</dbReference>
<evidence type="ECO:0000256" key="1">
    <source>
        <dbReference type="ARBA" id="ARBA00001946"/>
    </source>
</evidence>
<evidence type="ECO:0000313" key="5">
    <source>
        <dbReference type="EMBL" id="KGE18401.1"/>
    </source>
</evidence>
<dbReference type="CDD" id="cd04677">
    <property type="entry name" value="NUDIX_Hydrolase"/>
    <property type="match status" value="1"/>
</dbReference>
<dbReference type="PROSITE" id="PS00893">
    <property type="entry name" value="NUDIX_BOX"/>
    <property type="match status" value="1"/>
</dbReference>
<dbReference type="InterPro" id="IPR000086">
    <property type="entry name" value="NUDIX_hydrolase_dom"/>
</dbReference>
<dbReference type="PANTHER" id="PTHR43046">
    <property type="entry name" value="GDP-MANNOSE MANNOSYL HYDROLASE"/>
    <property type="match status" value="1"/>
</dbReference>
<keyword evidence="2 3" id="KW-0378">Hydrolase</keyword>
<evidence type="ECO:0000259" key="4">
    <source>
        <dbReference type="PROSITE" id="PS51462"/>
    </source>
</evidence>
<dbReference type="PANTHER" id="PTHR43046:SF2">
    <property type="entry name" value="8-OXO-DGTP DIPHOSPHATASE-RELATED"/>
    <property type="match status" value="1"/>
</dbReference>
<dbReference type="STRING" id="268407.PWYN_28255"/>
<proteinExistence type="inferred from homology"/>
<dbReference type="GO" id="GO:0016787">
    <property type="term" value="F:hydrolase activity"/>
    <property type="evidence" value="ECO:0007669"/>
    <property type="project" value="UniProtKB-KW"/>
</dbReference>
<sequence length="145" mass="16616">MVSRMSIKIRCVAGVIMLDGLNRVLLQRRGDDNNWCIPGGGMDLGETVEDTAKREVYEETGLIIKEMKLFNVYSGESQHHTYPDGNEFYFVNVVYVSRAFKGDILIDGDETKELKYFGIYELPKNLSKTNVPVFEDLIRRLSEIK</sequence>
<comment type="caution">
    <text evidence="5">The sequence shown here is derived from an EMBL/GenBank/DDBJ whole genome shotgun (WGS) entry which is preliminary data.</text>
</comment>
<dbReference type="InterPro" id="IPR020084">
    <property type="entry name" value="NUDIX_hydrolase_CS"/>
</dbReference>
<evidence type="ECO:0000313" key="6">
    <source>
        <dbReference type="Proteomes" id="UP000029734"/>
    </source>
</evidence>
<feature type="domain" description="Nudix hydrolase" evidence="4">
    <location>
        <begin position="8"/>
        <end position="139"/>
    </location>
</feature>
<dbReference type="AlphaFoldDB" id="A0A098M8K9"/>
<gene>
    <name evidence="5" type="ORF">PWYN_28255</name>
</gene>
<comment type="cofactor">
    <cofactor evidence="1">
        <name>Mg(2+)</name>
        <dbReference type="ChEBI" id="CHEBI:18420"/>
    </cofactor>
</comment>
<dbReference type="Pfam" id="PF00293">
    <property type="entry name" value="NUDIX"/>
    <property type="match status" value="1"/>
</dbReference>
<dbReference type="eggNOG" id="COG1051">
    <property type="taxonomic scope" value="Bacteria"/>
</dbReference>
<keyword evidence="6" id="KW-1185">Reference proteome</keyword>
<reference evidence="5 6" key="1">
    <citation type="submission" date="2014-08" db="EMBL/GenBank/DDBJ databases">
        <authorList>
            <person name="den Bakker H.C."/>
        </authorList>
    </citation>
    <scope>NUCLEOTIDE SEQUENCE [LARGE SCALE GENOMIC DNA]</scope>
    <source>
        <strain evidence="5 6">DSM 18334</strain>
    </source>
</reference>
<evidence type="ECO:0000256" key="2">
    <source>
        <dbReference type="ARBA" id="ARBA00022801"/>
    </source>
</evidence>
<reference evidence="5 6" key="2">
    <citation type="submission" date="2014-10" db="EMBL/GenBank/DDBJ databases">
        <title>Comparative genomics of the Paenibacillus odorifer group.</title>
        <authorList>
            <person name="Tsai Y.-C."/>
            <person name="Martin N."/>
            <person name="Korlach J."/>
            <person name="Wiedmann M."/>
        </authorList>
    </citation>
    <scope>NUCLEOTIDE SEQUENCE [LARGE SCALE GENOMIC DNA]</scope>
    <source>
        <strain evidence="5 6">DSM 18334</strain>
    </source>
</reference>
<dbReference type="OrthoDB" id="9787476at2"/>
<dbReference type="InterPro" id="IPR020476">
    <property type="entry name" value="Nudix_hydrolase"/>
</dbReference>
<dbReference type="SUPFAM" id="SSF55811">
    <property type="entry name" value="Nudix"/>
    <property type="match status" value="1"/>
</dbReference>
<dbReference type="Proteomes" id="UP000029734">
    <property type="component" value="Unassembled WGS sequence"/>
</dbReference>